<keyword evidence="1" id="KW-0175">Coiled coil</keyword>
<dbReference type="OrthoDB" id="6784133at2759"/>
<reference evidence="3" key="1">
    <citation type="submission" date="2021-12" db="EMBL/GenBank/DDBJ databases">
        <authorList>
            <person name="King R."/>
        </authorList>
    </citation>
    <scope>NUCLEOTIDE SEQUENCE</scope>
</reference>
<proteinExistence type="predicted"/>
<keyword evidence="4" id="KW-1185">Reference proteome</keyword>
<evidence type="ECO:0000256" key="2">
    <source>
        <dbReference type="SAM" id="MobiDB-lite"/>
    </source>
</evidence>
<evidence type="ECO:0000313" key="4">
    <source>
        <dbReference type="Proteomes" id="UP001154078"/>
    </source>
</evidence>
<organism evidence="3 4">
    <name type="scientific">Brassicogethes aeneus</name>
    <name type="common">Rape pollen beetle</name>
    <name type="synonym">Meligethes aeneus</name>
    <dbReference type="NCBI Taxonomy" id="1431903"/>
    <lineage>
        <taxon>Eukaryota</taxon>
        <taxon>Metazoa</taxon>
        <taxon>Ecdysozoa</taxon>
        <taxon>Arthropoda</taxon>
        <taxon>Hexapoda</taxon>
        <taxon>Insecta</taxon>
        <taxon>Pterygota</taxon>
        <taxon>Neoptera</taxon>
        <taxon>Endopterygota</taxon>
        <taxon>Coleoptera</taxon>
        <taxon>Polyphaga</taxon>
        <taxon>Cucujiformia</taxon>
        <taxon>Nitidulidae</taxon>
        <taxon>Meligethinae</taxon>
        <taxon>Brassicogethes</taxon>
    </lineage>
</organism>
<feature type="region of interest" description="Disordered" evidence="2">
    <location>
        <begin position="127"/>
        <end position="148"/>
    </location>
</feature>
<feature type="compositionally biased region" description="Polar residues" evidence="2">
    <location>
        <begin position="136"/>
        <end position="146"/>
    </location>
</feature>
<dbReference type="EMBL" id="OV121132">
    <property type="protein sequence ID" value="CAH0546869.1"/>
    <property type="molecule type" value="Genomic_DNA"/>
</dbReference>
<feature type="coiled-coil region" evidence="1">
    <location>
        <begin position="70"/>
        <end position="97"/>
    </location>
</feature>
<protein>
    <submittedName>
        <fullName evidence="3">Uncharacterized protein</fullName>
    </submittedName>
</protein>
<evidence type="ECO:0000256" key="1">
    <source>
        <dbReference type="SAM" id="Coils"/>
    </source>
</evidence>
<accession>A0A9P0AS57</accession>
<gene>
    <name evidence="3" type="ORF">MELIAE_LOCUS952</name>
</gene>
<dbReference type="AlphaFoldDB" id="A0A9P0AS57"/>
<dbReference type="Proteomes" id="UP001154078">
    <property type="component" value="Chromosome 1"/>
</dbReference>
<sequence length="301" mass="34776">MAAEVDLNFLGATLARLNKEDLVSIILSRQVEMESVPKMSEATVEKLKQMVKSHLLPKTTEVLSIEEHSNKQTDKTKELLEKMVSQLESRITEQSNIIKHFVETNKQQQSEVKSTYKSILTKKDKAKVENSKSNEEINQSSKSFNTHGDLKEQQNANLKEIEKQQSELAQSIINLTKPDQKTEISHKKYTKRFGTEKVEEKNKETGFVGADRKAWLYIYNVKNHVSTDMIKKYLKDKLQMDLNLIECYNIDGDSNKPKRFKVGAPMDKKDQLYQNSFWPEGVGIKRFRFNKNSEKPPANFL</sequence>
<name>A0A9P0AS57_BRAAE</name>
<evidence type="ECO:0000313" key="3">
    <source>
        <dbReference type="EMBL" id="CAH0546869.1"/>
    </source>
</evidence>